<organism evidence="2 3">
    <name type="scientific">Segatella bryantii</name>
    <name type="common">Prevotella bryantii</name>
    <dbReference type="NCBI Taxonomy" id="77095"/>
    <lineage>
        <taxon>Bacteria</taxon>
        <taxon>Pseudomonadati</taxon>
        <taxon>Bacteroidota</taxon>
        <taxon>Bacteroidia</taxon>
        <taxon>Bacteroidales</taxon>
        <taxon>Prevotellaceae</taxon>
        <taxon>Segatella</taxon>
    </lineage>
</organism>
<name>A0AA37HVF0_SEGBR</name>
<protein>
    <recommendedName>
        <fullName evidence="1">SprT-like domain-containing protein</fullName>
    </recommendedName>
</protein>
<accession>A0AA37HVF0</accession>
<comment type="caution">
    <text evidence="2">The sequence shown here is derived from an EMBL/GenBank/DDBJ whole genome shotgun (WGS) entry which is preliminary data.</text>
</comment>
<dbReference type="EMBL" id="BPTR01000001">
    <property type="protein sequence ID" value="GJG26429.1"/>
    <property type="molecule type" value="Genomic_DNA"/>
</dbReference>
<gene>
    <name evidence="2" type="ORF">PRRU23_01290</name>
</gene>
<dbReference type="Proteomes" id="UP000887043">
    <property type="component" value="Unassembled WGS sequence"/>
</dbReference>
<evidence type="ECO:0000259" key="1">
    <source>
        <dbReference type="Pfam" id="PF10263"/>
    </source>
</evidence>
<reference evidence="2" key="1">
    <citation type="submission" date="2021-08" db="EMBL/GenBank/DDBJ databases">
        <title>Prevotella lacticifex sp. nov., isolated from rumen of cow.</title>
        <authorList>
            <person name="Shinkai T."/>
            <person name="Ikeyama N."/>
            <person name="Kumagai M."/>
            <person name="Ohmori H."/>
            <person name="Sakamoto M."/>
            <person name="Ohkuma M."/>
            <person name="Mitsumori M."/>
        </authorList>
    </citation>
    <scope>NUCLEOTIDE SEQUENCE</scope>
    <source>
        <strain evidence="2">DSM 11371</strain>
    </source>
</reference>
<dbReference type="AlphaFoldDB" id="A0AA37HVF0"/>
<dbReference type="Pfam" id="PF10263">
    <property type="entry name" value="SprT-like"/>
    <property type="match status" value="1"/>
</dbReference>
<dbReference type="GO" id="GO:0006950">
    <property type="term" value="P:response to stress"/>
    <property type="evidence" value="ECO:0007669"/>
    <property type="project" value="UniProtKB-ARBA"/>
</dbReference>
<feature type="domain" description="SprT-like" evidence="1">
    <location>
        <begin position="10"/>
        <end position="113"/>
    </location>
</feature>
<proteinExistence type="predicted"/>
<dbReference type="RefSeq" id="WP_027453042.1">
    <property type="nucleotide sequence ID" value="NZ_BPTR01000001.1"/>
</dbReference>
<evidence type="ECO:0000313" key="3">
    <source>
        <dbReference type="Proteomes" id="UP000887043"/>
    </source>
</evidence>
<evidence type="ECO:0000313" key="2">
    <source>
        <dbReference type="EMBL" id="GJG26429.1"/>
    </source>
</evidence>
<dbReference type="InterPro" id="IPR006640">
    <property type="entry name" value="SprT-like_domain"/>
</dbReference>
<sequence>MIVSVSWLESQFLQFNTAYFGGGLPLPILGLCRSRTRLGYFSCKRARRLLGTKLYDFTIKLTTYYDMTERQAQNVLLHEMIHYSIAYTGLKDTAPHGIVFKGMAEKLNRKYGWEIKAMTTTKGWKLSSKAEQKVLRKRSSSYLVLALEMEDGKHYLSVVNPKFSTIIDRQIRGVRQIQNYGWYSSRDAYFDSFPQVRSLRGRSVTVDLFEEKLGEMQQVFL</sequence>